<dbReference type="InterPro" id="IPR029058">
    <property type="entry name" value="AB_hydrolase_fold"/>
</dbReference>
<dbReference type="Proteomes" id="UP000184532">
    <property type="component" value="Unassembled WGS sequence"/>
</dbReference>
<dbReference type="Gene3D" id="3.40.50.1820">
    <property type="entry name" value="alpha/beta hydrolase"/>
    <property type="match status" value="1"/>
</dbReference>
<dbReference type="RefSeq" id="WP_073180927.1">
    <property type="nucleotide sequence ID" value="NZ_FQWL01000005.1"/>
</dbReference>
<dbReference type="Pfam" id="PF08386">
    <property type="entry name" value="Abhydrolase_4"/>
    <property type="match status" value="1"/>
</dbReference>
<dbReference type="OrthoDB" id="9785847at2"/>
<evidence type="ECO:0000313" key="4">
    <source>
        <dbReference type="Proteomes" id="UP000184532"/>
    </source>
</evidence>
<dbReference type="AlphaFoldDB" id="A0A1M5NPU3"/>
<name>A0A1M5NPU3_9FLAO</name>
<dbReference type="Pfam" id="PF12146">
    <property type="entry name" value="Hydrolase_4"/>
    <property type="match status" value="1"/>
</dbReference>
<dbReference type="InterPro" id="IPR013595">
    <property type="entry name" value="Pept_S33_TAP-like_C"/>
</dbReference>
<dbReference type="PANTHER" id="PTHR46438">
    <property type="entry name" value="ALPHA/BETA-HYDROLASES SUPERFAMILY PROTEIN"/>
    <property type="match status" value="1"/>
</dbReference>
<evidence type="ECO:0000313" key="3">
    <source>
        <dbReference type="EMBL" id="SHG91604.1"/>
    </source>
</evidence>
<accession>A0A1M5NPU3</accession>
<reference evidence="4" key="1">
    <citation type="submission" date="2016-11" db="EMBL/GenBank/DDBJ databases">
        <authorList>
            <person name="Varghese N."/>
            <person name="Submissions S."/>
        </authorList>
    </citation>
    <scope>NUCLEOTIDE SEQUENCE [LARGE SCALE GENOMIC DNA]</scope>
    <source>
        <strain evidence="4">DSM 22638</strain>
    </source>
</reference>
<sequence>MKKLITKIVPLAYGQYFNLISLFAPKKMAHKAFNLFCTVRKGRVLPQQEPYLEQAKKEVEIVAEHRLQSYHWPGEKETVLLVHGWESNTFRWRNLIQKLREANFNIIAFDAPSHGYSSGKLLYVPLYEEAVHHMVKKYNPKYLVGHSVGGMTLMYNEYKNPNPGVEKMVVIGAPSEFHEIMAQYQDILRFNDRFMGVIDHYIKNRFGFHIRDFSSSKFAKNNTKKGLLFHDKWDAVAPYHASEKVHANWKGSQLVSTEGLGHSMHQEEVNNQIIDFLAG</sequence>
<proteinExistence type="predicted"/>
<evidence type="ECO:0000259" key="2">
    <source>
        <dbReference type="Pfam" id="PF12146"/>
    </source>
</evidence>
<feature type="domain" description="Peptidase S33 tripeptidyl aminopeptidase-like C-terminal" evidence="1">
    <location>
        <begin position="221"/>
        <end position="277"/>
    </location>
</feature>
<keyword evidence="4" id="KW-1185">Reference proteome</keyword>
<gene>
    <name evidence="3" type="ORF">SAMN04488116_2919</name>
</gene>
<dbReference type="STRING" id="570519.SAMN04488116_2919"/>
<dbReference type="EMBL" id="FQWL01000005">
    <property type="protein sequence ID" value="SHG91604.1"/>
    <property type="molecule type" value="Genomic_DNA"/>
</dbReference>
<organism evidence="3 4">
    <name type="scientific">Flagellimonas flava</name>
    <dbReference type="NCBI Taxonomy" id="570519"/>
    <lineage>
        <taxon>Bacteria</taxon>
        <taxon>Pseudomonadati</taxon>
        <taxon>Bacteroidota</taxon>
        <taxon>Flavobacteriia</taxon>
        <taxon>Flavobacteriales</taxon>
        <taxon>Flavobacteriaceae</taxon>
        <taxon>Flagellimonas</taxon>
    </lineage>
</organism>
<feature type="domain" description="Serine aminopeptidase S33" evidence="2">
    <location>
        <begin position="76"/>
        <end position="190"/>
    </location>
</feature>
<dbReference type="PANTHER" id="PTHR46438:SF11">
    <property type="entry name" value="LIPASE-RELATED"/>
    <property type="match status" value="1"/>
</dbReference>
<dbReference type="SUPFAM" id="SSF53474">
    <property type="entry name" value="alpha/beta-Hydrolases"/>
    <property type="match status" value="1"/>
</dbReference>
<protein>
    <submittedName>
        <fullName evidence="3">Pimeloyl-ACP methyl ester carboxylesterase</fullName>
    </submittedName>
</protein>
<dbReference type="InterPro" id="IPR022742">
    <property type="entry name" value="Hydrolase_4"/>
</dbReference>
<evidence type="ECO:0000259" key="1">
    <source>
        <dbReference type="Pfam" id="PF08386"/>
    </source>
</evidence>